<dbReference type="GO" id="GO:0006811">
    <property type="term" value="P:monoatomic ion transport"/>
    <property type="evidence" value="ECO:0007669"/>
    <property type="project" value="UniProtKB-KW"/>
</dbReference>
<feature type="transmembrane region" description="Helical" evidence="10">
    <location>
        <begin position="264"/>
        <end position="286"/>
    </location>
</feature>
<dbReference type="AlphaFoldDB" id="A0AAV3ULY3"/>
<keyword evidence="4" id="KW-1003">Cell membrane</keyword>
<dbReference type="PANTHER" id="PTHR43298:SF2">
    <property type="entry name" value="FMN_FAD EXPORTER YEEO-RELATED"/>
    <property type="match status" value="1"/>
</dbReference>
<keyword evidence="12" id="KW-1185">Reference proteome</keyword>
<evidence type="ECO:0000313" key="11">
    <source>
        <dbReference type="EMBL" id="GAA5057436.1"/>
    </source>
</evidence>
<feature type="transmembrane region" description="Helical" evidence="10">
    <location>
        <begin position="20"/>
        <end position="39"/>
    </location>
</feature>
<evidence type="ECO:0000256" key="6">
    <source>
        <dbReference type="ARBA" id="ARBA00022989"/>
    </source>
</evidence>
<keyword evidence="8 10" id="KW-0472">Membrane</keyword>
<dbReference type="PIRSF" id="PIRSF006603">
    <property type="entry name" value="DinF"/>
    <property type="match status" value="1"/>
</dbReference>
<evidence type="ECO:0000256" key="9">
    <source>
        <dbReference type="ARBA" id="ARBA00031636"/>
    </source>
</evidence>
<dbReference type="NCBIfam" id="TIGR00797">
    <property type="entry name" value="matE"/>
    <property type="match status" value="1"/>
</dbReference>
<feature type="transmembrane region" description="Helical" evidence="10">
    <location>
        <begin position="206"/>
        <end position="225"/>
    </location>
</feature>
<feature type="transmembrane region" description="Helical" evidence="10">
    <location>
        <begin position="100"/>
        <end position="125"/>
    </location>
</feature>
<evidence type="ECO:0000313" key="12">
    <source>
        <dbReference type="Proteomes" id="UP001501729"/>
    </source>
</evidence>
<evidence type="ECO:0000256" key="2">
    <source>
        <dbReference type="ARBA" id="ARBA00022448"/>
    </source>
</evidence>
<organism evidence="11 12">
    <name type="scientific">Haladaptatus pallidirubidus</name>
    <dbReference type="NCBI Taxonomy" id="1008152"/>
    <lineage>
        <taxon>Archaea</taxon>
        <taxon>Methanobacteriati</taxon>
        <taxon>Methanobacteriota</taxon>
        <taxon>Stenosarchaea group</taxon>
        <taxon>Halobacteria</taxon>
        <taxon>Halobacteriales</taxon>
        <taxon>Haladaptataceae</taxon>
        <taxon>Haladaptatus</taxon>
    </lineage>
</organism>
<comment type="subcellular location">
    <subcellularLocation>
        <location evidence="1">Cell membrane</location>
        <topology evidence="1">Multi-pass membrane protein</topology>
    </subcellularLocation>
</comment>
<name>A0AAV3ULY3_9EURY</name>
<comment type="caution">
    <text evidence="11">The sequence shown here is derived from an EMBL/GenBank/DDBJ whole genome shotgun (WGS) entry which is preliminary data.</text>
</comment>
<evidence type="ECO:0000256" key="4">
    <source>
        <dbReference type="ARBA" id="ARBA00022475"/>
    </source>
</evidence>
<keyword evidence="2" id="KW-0813">Transport</keyword>
<evidence type="ECO:0000256" key="8">
    <source>
        <dbReference type="ARBA" id="ARBA00023136"/>
    </source>
</evidence>
<feature type="transmembrane region" description="Helical" evidence="10">
    <location>
        <begin position="145"/>
        <end position="163"/>
    </location>
</feature>
<evidence type="ECO:0000256" key="1">
    <source>
        <dbReference type="ARBA" id="ARBA00004651"/>
    </source>
</evidence>
<gene>
    <name evidence="11" type="ORF">GCM10025751_39420</name>
</gene>
<keyword evidence="3" id="KW-0050">Antiport</keyword>
<dbReference type="PANTHER" id="PTHR43298">
    <property type="entry name" value="MULTIDRUG RESISTANCE PROTEIN NORM-RELATED"/>
    <property type="match status" value="1"/>
</dbReference>
<evidence type="ECO:0000256" key="5">
    <source>
        <dbReference type="ARBA" id="ARBA00022692"/>
    </source>
</evidence>
<dbReference type="Proteomes" id="UP001501729">
    <property type="component" value="Unassembled WGS sequence"/>
</dbReference>
<dbReference type="EMBL" id="BAABKX010000015">
    <property type="protein sequence ID" value="GAA5057436.1"/>
    <property type="molecule type" value="Genomic_DNA"/>
</dbReference>
<feature type="transmembrane region" description="Helical" evidence="10">
    <location>
        <begin position="175"/>
        <end position="194"/>
    </location>
</feature>
<evidence type="ECO:0000256" key="3">
    <source>
        <dbReference type="ARBA" id="ARBA00022449"/>
    </source>
</evidence>
<keyword evidence="5 10" id="KW-0812">Transmembrane</keyword>
<dbReference type="GO" id="GO:0042910">
    <property type="term" value="F:xenobiotic transmembrane transporter activity"/>
    <property type="evidence" value="ECO:0007669"/>
    <property type="project" value="InterPro"/>
</dbReference>
<dbReference type="InterPro" id="IPR050222">
    <property type="entry name" value="MATE_MdtK"/>
</dbReference>
<feature type="transmembrane region" description="Helical" evidence="10">
    <location>
        <begin position="324"/>
        <end position="346"/>
    </location>
</feature>
<accession>A0AAV3ULY3</accession>
<dbReference type="GO" id="GO:0005886">
    <property type="term" value="C:plasma membrane"/>
    <property type="evidence" value="ECO:0007669"/>
    <property type="project" value="UniProtKB-SubCell"/>
</dbReference>
<evidence type="ECO:0000256" key="10">
    <source>
        <dbReference type="SAM" id="Phobius"/>
    </source>
</evidence>
<protein>
    <recommendedName>
        <fullName evidence="9">Multidrug-efflux transporter</fullName>
    </recommendedName>
</protein>
<keyword evidence="7" id="KW-0406">Ion transport</keyword>
<proteinExistence type="predicted"/>
<evidence type="ECO:0000256" key="7">
    <source>
        <dbReference type="ARBA" id="ARBA00023065"/>
    </source>
</evidence>
<feature type="transmembrane region" description="Helical" evidence="10">
    <location>
        <begin position="51"/>
        <end position="80"/>
    </location>
</feature>
<keyword evidence="6 10" id="KW-1133">Transmembrane helix</keyword>
<sequence length="397" mass="41861">MPSTRPTNGLTEGSLVGPMVRLAWPIVVIQLLQVTYNIADTFWLGALSSDAVGALSLAFPLIFFLISVGGGFTTAGSILVAQHTGAGGDEEANAIAGQTLSFVSIMAVGIAVVGYFLVDPMLGLLPADERTATHIVPMAADYMRVFFLGSPFLFGFFVFSALMQGYGETQPPMRIMAVSVLVNVVLDPLFIFGWGSIEGMGIEGAAIATVLSRGLATILGLYVIFGTDIGPQVELHHLRPNVDRIREIVTLGVPTAAEQSTSSMAMVVLTGMVATFPPAVVAAYGLGNRLSSLVFLPAMGLGQATNTMVGQNLGAKRADRAERAVRLAGGLVAGVMFAVALVAFFVPEPLVSVFLSADEPRVTETIKHGSDYLRNHGTHVRLHGRVAGHPRCVPRRG</sequence>
<dbReference type="GO" id="GO:0015297">
    <property type="term" value="F:antiporter activity"/>
    <property type="evidence" value="ECO:0007669"/>
    <property type="project" value="UniProtKB-KW"/>
</dbReference>
<dbReference type="CDD" id="cd13142">
    <property type="entry name" value="MATE_like_12"/>
    <property type="match status" value="1"/>
</dbReference>
<reference evidence="11 12" key="1">
    <citation type="journal article" date="2019" name="Int. J. Syst. Evol. Microbiol.">
        <title>The Global Catalogue of Microorganisms (GCM) 10K type strain sequencing project: providing services to taxonomists for standard genome sequencing and annotation.</title>
        <authorList>
            <consortium name="The Broad Institute Genomics Platform"/>
            <consortium name="The Broad Institute Genome Sequencing Center for Infectious Disease"/>
            <person name="Wu L."/>
            <person name="Ma J."/>
        </authorList>
    </citation>
    <scope>NUCLEOTIDE SEQUENCE [LARGE SCALE GENOMIC DNA]</scope>
    <source>
        <strain evidence="11 12">JCM 17504</strain>
    </source>
</reference>
<dbReference type="Pfam" id="PF01554">
    <property type="entry name" value="MatE"/>
    <property type="match status" value="2"/>
</dbReference>
<dbReference type="InterPro" id="IPR002528">
    <property type="entry name" value="MATE_fam"/>
</dbReference>
<dbReference type="InterPro" id="IPR048279">
    <property type="entry name" value="MdtK-like"/>
</dbReference>